<keyword evidence="2 6" id="KW-0812">Transmembrane</keyword>
<dbReference type="PANTHER" id="PTHR10806">
    <property type="entry name" value="SIGNAL PEPTIDASE COMPLEX CATALYTIC SUBUNIT SEC11"/>
    <property type="match status" value="1"/>
</dbReference>
<dbReference type="RefSeq" id="WP_009334047.1">
    <property type="nucleotide sequence ID" value="NZ_CP015506.1"/>
</dbReference>
<dbReference type="GO" id="GO:0009003">
    <property type="term" value="F:signal peptidase activity"/>
    <property type="evidence" value="ECO:0007669"/>
    <property type="project" value="UniProtKB-EC"/>
</dbReference>
<evidence type="ECO:0000313" key="7">
    <source>
        <dbReference type="EMBL" id="AND40476.1"/>
    </source>
</evidence>
<feature type="transmembrane region" description="Helical" evidence="6">
    <location>
        <begin position="151"/>
        <end position="170"/>
    </location>
</feature>
<dbReference type="GO" id="GO:0016020">
    <property type="term" value="C:membrane"/>
    <property type="evidence" value="ECO:0007669"/>
    <property type="project" value="UniProtKB-SubCell"/>
</dbReference>
<feature type="transmembrane region" description="Helical" evidence="6">
    <location>
        <begin position="12"/>
        <end position="33"/>
    </location>
</feature>
<dbReference type="NCBIfam" id="TIGR02228">
    <property type="entry name" value="sigpep_I_arch"/>
    <property type="match status" value="1"/>
</dbReference>
<dbReference type="InterPro" id="IPR019533">
    <property type="entry name" value="Peptidase_S26"/>
</dbReference>
<dbReference type="PANTHER" id="PTHR10806:SF6">
    <property type="entry name" value="SIGNAL PEPTIDASE COMPLEX CATALYTIC SUBUNIT SEC11"/>
    <property type="match status" value="1"/>
</dbReference>
<organism evidence="7 8">
    <name type="scientific">Cytobacillus oceanisediminis 2691</name>
    <dbReference type="NCBI Taxonomy" id="1196031"/>
    <lineage>
        <taxon>Bacteria</taxon>
        <taxon>Bacillati</taxon>
        <taxon>Bacillota</taxon>
        <taxon>Bacilli</taxon>
        <taxon>Bacillales</taxon>
        <taxon>Bacillaceae</taxon>
        <taxon>Cytobacillus</taxon>
    </lineage>
</organism>
<dbReference type="STRING" id="1196031.A361_15400"/>
<dbReference type="PRINTS" id="PR00728">
    <property type="entry name" value="SIGNALPTASE"/>
</dbReference>
<protein>
    <recommendedName>
        <fullName evidence="5">Signal peptidase I</fullName>
        <ecNumber evidence="5">3.4.21.89</ecNumber>
    </recommendedName>
</protein>
<name>A0A160MC54_9BACI</name>
<dbReference type="GO" id="GO:0006465">
    <property type="term" value="P:signal peptide processing"/>
    <property type="evidence" value="ECO:0007669"/>
    <property type="project" value="UniProtKB-UniRule"/>
</dbReference>
<dbReference type="EC" id="3.4.21.89" evidence="5"/>
<dbReference type="GO" id="GO:0004252">
    <property type="term" value="F:serine-type endopeptidase activity"/>
    <property type="evidence" value="ECO:0007669"/>
    <property type="project" value="UniProtKB-UniRule"/>
</dbReference>
<dbReference type="Proteomes" id="UP000077856">
    <property type="component" value="Chromosome"/>
</dbReference>
<comment type="subcellular location">
    <subcellularLocation>
        <location evidence="1">Membrane</location>
    </subcellularLocation>
</comment>
<dbReference type="KEGG" id="bon:A361_15400"/>
<dbReference type="EMBL" id="CP015506">
    <property type="protein sequence ID" value="AND40476.1"/>
    <property type="molecule type" value="Genomic_DNA"/>
</dbReference>
<evidence type="ECO:0000256" key="3">
    <source>
        <dbReference type="ARBA" id="ARBA00022989"/>
    </source>
</evidence>
<evidence type="ECO:0000256" key="5">
    <source>
        <dbReference type="NCBIfam" id="TIGR02228"/>
    </source>
</evidence>
<gene>
    <name evidence="7" type="ORF">A361_15400</name>
</gene>
<keyword evidence="4 6" id="KW-0472">Membrane</keyword>
<evidence type="ECO:0000256" key="1">
    <source>
        <dbReference type="ARBA" id="ARBA00004370"/>
    </source>
</evidence>
<dbReference type="eggNOG" id="COG0681">
    <property type="taxonomic scope" value="Bacteria"/>
</dbReference>
<reference evidence="7 8" key="1">
    <citation type="submission" date="2016-04" db="EMBL/GenBank/DDBJ databases">
        <title>Complete genome sequence of Bacillus oceanisediminis strain 2691.</title>
        <authorList>
            <person name="Jeong H."/>
            <person name="Kim H.J."/>
            <person name="Lee D.-W."/>
        </authorList>
    </citation>
    <scope>NUCLEOTIDE SEQUENCE [LARGE SCALE GENOMIC DNA]</scope>
    <source>
        <strain evidence="7 8">2691</strain>
    </source>
</reference>
<proteinExistence type="predicted"/>
<evidence type="ECO:0000256" key="6">
    <source>
        <dbReference type="SAM" id="Phobius"/>
    </source>
</evidence>
<dbReference type="SUPFAM" id="SSF51306">
    <property type="entry name" value="LexA/Signal peptidase"/>
    <property type="match status" value="1"/>
</dbReference>
<evidence type="ECO:0000313" key="8">
    <source>
        <dbReference type="Proteomes" id="UP000077856"/>
    </source>
</evidence>
<dbReference type="AlphaFoldDB" id="A0A160MC54"/>
<dbReference type="CDD" id="cd06530">
    <property type="entry name" value="S26_SPase_I"/>
    <property type="match status" value="1"/>
</dbReference>
<sequence>MQKIILRCLSSILGFAFVVVVCFLAFVVLSSRISGSEPTFLGYQVKAVLSGSMEPTFQTGSIISIKLGTDHSNYQEGDIITFRLEEKIVTHRIADVKQEDGQAWYKTKGDNNDALDLWSVPAQDVVGKYTGFTIPYIGYALNFAASKTGSALLLIIPGILLVISSLRTILSAKKELEVNNAR</sequence>
<accession>A0A160MC54</accession>
<dbReference type="InterPro" id="IPR001733">
    <property type="entry name" value="Peptidase_S26B"/>
</dbReference>
<dbReference type="NCBIfam" id="NF046067">
    <property type="entry name" value="SigPepSipWBacil"/>
    <property type="match status" value="1"/>
</dbReference>
<dbReference type="InterPro" id="IPR036286">
    <property type="entry name" value="LexA/Signal_pep-like_sf"/>
</dbReference>
<evidence type="ECO:0000256" key="4">
    <source>
        <dbReference type="ARBA" id="ARBA00023136"/>
    </source>
</evidence>
<evidence type="ECO:0000256" key="2">
    <source>
        <dbReference type="ARBA" id="ARBA00022692"/>
    </source>
</evidence>
<dbReference type="Gene3D" id="2.10.109.10">
    <property type="entry name" value="Umud Fragment, subunit A"/>
    <property type="match status" value="1"/>
</dbReference>
<keyword evidence="3 6" id="KW-1133">Transmembrane helix</keyword>